<dbReference type="AlphaFoldDB" id="A0A9P0A7I9"/>
<dbReference type="Proteomes" id="UP001152759">
    <property type="component" value="Chromosome 2"/>
</dbReference>
<evidence type="ECO:0000313" key="1">
    <source>
        <dbReference type="EMBL" id="CAH0384801.1"/>
    </source>
</evidence>
<dbReference type="PANTHER" id="PTHR45703">
    <property type="entry name" value="DYNEIN HEAVY CHAIN"/>
    <property type="match status" value="1"/>
</dbReference>
<sequence length="310" mass="35832">MRISAAWRPSSAIVRRDADAVIRSVGKRGLSEFFIPWQKYLARTRGLKCGHRRTDRVAAILDSPNGVVSKWELKIRNFELAVHFSNSFEQYSYLWLGDRHEYLNQFLKYGKPLTPEEEEIIGKLDEEGQPIIKETSPKLEDYKAQIDMYEEIYKEVDKIPPSKIIFNWLRVDVRPFKQDMLNNICKWSMLFKQHLMDYVVNRELRTIEKSVLRGVENPWEVGARVGGRNADTVEKTIEDSVTCECLCNEEIRFSVFSSEPALRISDELPKPSVFLRGRVPGFYPSLSCFSLTFPLLEILLGDTTDNVKGA</sequence>
<organism evidence="1 2">
    <name type="scientific">Bemisia tabaci</name>
    <name type="common">Sweetpotato whitefly</name>
    <name type="synonym">Aleurodes tabaci</name>
    <dbReference type="NCBI Taxonomy" id="7038"/>
    <lineage>
        <taxon>Eukaryota</taxon>
        <taxon>Metazoa</taxon>
        <taxon>Ecdysozoa</taxon>
        <taxon>Arthropoda</taxon>
        <taxon>Hexapoda</taxon>
        <taxon>Insecta</taxon>
        <taxon>Pterygota</taxon>
        <taxon>Neoptera</taxon>
        <taxon>Paraneoptera</taxon>
        <taxon>Hemiptera</taxon>
        <taxon>Sternorrhyncha</taxon>
        <taxon>Aleyrodoidea</taxon>
        <taxon>Aleyrodidae</taxon>
        <taxon>Aleyrodinae</taxon>
        <taxon>Bemisia</taxon>
    </lineage>
</organism>
<gene>
    <name evidence="1" type="ORF">BEMITA_LOCUS4094</name>
</gene>
<dbReference type="GO" id="GO:0051959">
    <property type="term" value="F:dynein light intermediate chain binding"/>
    <property type="evidence" value="ECO:0007669"/>
    <property type="project" value="InterPro"/>
</dbReference>
<reference evidence="1" key="1">
    <citation type="submission" date="2021-12" db="EMBL/GenBank/DDBJ databases">
        <authorList>
            <person name="King R."/>
        </authorList>
    </citation>
    <scope>NUCLEOTIDE SEQUENCE</scope>
</reference>
<dbReference type="InterPro" id="IPR026983">
    <property type="entry name" value="DHC"/>
</dbReference>
<name>A0A9P0A7I9_BEMTA</name>
<evidence type="ECO:0000313" key="2">
    <source>
        <dbReference type="Proteomes" id="UP001152759"/>
    </source>
</evidence>
<dbReference type="EMBL" id="OU963863">
    <property type="protein sequence ID" value="CAH0384801.1"/>
    <property type="molecule type" value="Genomic_DNA"/>
</dbReference>
<dbReference type="PANTHER" id="PTHR45703:SF8">
    <property type="entry name" value="DYNEINS HEAVY CHAIN"/>
    <property type="match status" value="1"/>
</dbReference>
<dbReference type="GO" id="GO:0045505">
    <property type="term" value="F:dynein intermediate chain binding"/>
    <property type="evidence" value="ECO:0007669"/>
    <property type="project" value="InterPro"/>
</dbReference>
<accession>A0A9P0A7I9</accession>
<proteinExistence type="predicted"/>
<keyword evidence="2" id="KW-1185">Reference proteome</keyword>
<dbReference type="GO" id="GO:0030286">
    <property type="term" value="C:dynein complex"/>
    <property type="evidence" value="ECO:0007669"/>
    <property type="project" value="InterPro"/>
</dbReference>
<protein>
    <submittedName>
        <fullName evidence="1">Uncharacterized protein</fullName>
    </submittedName>
</protein>
<dbReference type="GO" id="GO:0007018">
    <property type="term" value="P:microtubule-based movement"/>
    <property type="evidence" value="ECO:0007669"/>
    <property type="project" value="InterPro"/>
</dbReference>